<dbReference type="Pfam" id="PF02441">
    <property type="entry name" value="Flavoprotein"/>
    <property type="match status" value="1"/>
</dbReference>
<dbReference type="EMBL" id="BARU01002914">
    <property type="protein sequence ID" value="GAH19112.1"/>
    <property type="molecule type" value="Genomic_DNA"/>
</dbReference>
<name>X1DG04_9ZZZZ</name>
<comment type="caution">
    <text evidence="2">The sequence shown here is derived from an EMBL/GenBank/DDBJ whole genome shotgun (WGS) entry which is preliminary data.</text>
</comment>
<dbReference type="AlphaFoldDB" id="X1DG04"/>
<evidence type="ECO:0000259" key="1">
    <source>
        <dbReference type="Pfam" id="PF02441"/>
    </source>
</evidence>
<protein>
    <recommendedName>
        <fullName evidence="1">Flavoprotein domain-containing protein</fullName>
    </recommendedName>
</protein>
<dbReference type="Gene3D" id="3.40.50.1950">
    <property type="entry name" value="Flavin prenyltransferase-like"/>
    <property type="match status" value="1"/>
</dbReference>
<feature type="non-terminal residue" evidence="2">
    <location>
        <position position="71"/>
    </location>
</feature>
<reference evidence="2" key="1">
    <citation type="journal article" date="2014" name="Front. Microbiol.">
        <title>High frequency of phylogenetically diverse reductive dehalogenase-homologous genes in deep subseafloor sedimentary metagenomes.</title>
        <authorList>
            <person name="Kawai M."/>
            <person name="Futagami T."/>
            <person name="Toyoda A."/>
            <person name="Takaki Y."/>
            <person name="Nishi S."/>
            <person name="Hori S."/>
            <person name="Arai W."/>
            <person name="Tsubouchi T."/>
            <person name="Morono Y."/>
            <person name="Uchiyama I."/>
            <person name="Ito T."/>
            <person name="Fujiyama A."/>
            <person name="Inagaki F."/>
            <person name="Takami H."/>
        </authorList>
    </citation>
    <scope>NUCLEOTIDE SEQUENCE</scope>
    <source>
        <strain evidence="2">Expedition CK06-06</strain>
    </source>
</reference>
<organism evidence="2">
    <name type="scientific">marine sediment metagenome</name>
    <dbReference type="NCBI Taxonomy" id="412755"/>
    <lineage>
        <taxon>unclassified sequences</taxon>
        <taxon>metagenomes</taxon>
        <taxon>ecological metagenomes</taxon>
    </lineage>
</organism>
<dbReference type="InterPro" id="IPR003382">
    <property type="entry name" value="Flavoprotein"/>
</dbReference>
<dbReference type="InterPro" id="IPR036551">
    <property type="entry name" value="Flavin_trans-like"/>
</dbReference>
<feature type="domain" description="Flavoprotein" evidence="1">
    <location>
        <begin position="3"/>
        <end position="53"/>
    </location>
</feature>
<accession>X1DG04</accession>
<gene>
    <name evidence="2" type="ORF">S03H2_06591</name>
</gene>
<sequence>MVLIIGISGASGVIYGIKLLEVLSTKNDVKTHLVISEAGKIVIKNETNYKIEERKSLANFWSRDRQAVKNV</sequence>
<dbReference type="SUPFAM" id="SSF52507">
    <property type="entry name" value="Homo-oligomeric flavin-containing Cys decarboxylases, HFCD"/>
    <property type="match status" value="1"/>
</dbReference>
<evidence type="ECO:0000313" key="2">
    <source>
        <dbReference type="EMBL" id="GAH19112.1"/>
    </source>
</evidence>
<proteinExistence type="predicted"/>
<dbReference type="GO" id="GO:0003824">
    <property type="term" value="F:catalytic activity"/>
    <property type="evidence" value="ECO:0007669"/>
    <property type="project" value="InterPro"/>
</dbReference>